<dbReference type="GO" id="GO:0004222">
    <property type="term" value="F:metalloendopeptidase activity"/>
    <property type="evidence" value="ECO:0007669"/>
    <property type="project" value="InterPro"/>
</dbReference>
<dbReference type="GO" id="GO:0006508">
    <property type="term" value="P:proteolysis"/>
    <property type="evidence" value="ECO:0007669"/>
    <property type="project" value="UniProtKB-KW"/>
</dbReference>
<dbReference type="Proteomes" id="UP000031449">
    <property type="component" value="Chromosome"/>
</dbReference>
<dbReference type="PANTHER" id="PTHR34217:SF1">
    <property type="entry name" value="CARBOXYPEPTIDASE 1"/>
    <property type="match status" value="1"/>
</dbReference>
<evidence type="ECO:0000313" key="10">
    <source>
        <dbReference type="Proteomes" id="UP000031449"/>
    </source>
</evidence>
<dbReference type="Pfam" id="PF08439">
    <property type="entry name" value="Peptidase_M3_N"/>
    <property type="match status" value="1"/>
</dbReference>
<dbReference type="InterPro" id="IPR001567">
    <property type="entry name" value="Pept_M3A_M3B_dom"/>
</dbReference>
<dbReference type="MEROPS" id="M03.A08"/>
<comment type="similarity">
    <text evidence="6">Belongs to the peptidase M3 family.</text>
</comment>
<keyword evidence="1 6" id="KW-0645">Protease</keyword>
<dbReference type="Gene3D" id="1.20.140.70">
    <property type="entry name" value="Oligopeptidase f, N-terminal domain"/>
    <property type="match status" value="1"/>
</dbReference>
<keyword evidence="2 6" id="KW-0479">Metal-binding</keyword>
<evidence type="ECO:0000256" key="6">
    <source>
        <dbReference type="RuleBase" id="RU003435"/>
    </source>
</evidence>
<evidence type="ECO:0000256" key="3">
    <source>
        <dbReference type="ARBA" id="ARBA00022801"/>
    </source>
</evidence>
<feature type="domain" description="Oligopeptidase F N-terminal" evidence="8">
    <location>
        <begin position="119"/>
        <end position="182"/>
    </location>
</feature>
<reference evidence="9 10" key="1">
    <citation type="submission" date="2014-08" db="EMBL/GenBank/DDBJ databases">
        <title>Complete genome of a marine bacteria Jeotgalibacillus malaysiensis.</title>
        <authorList>
            <person name="Yaakop A.S."/>
            <person name="Chan K.-G."/>
            <person name="Goh K.M."/>
        </authorList>
    </citation>
    <scope>NUCLEOTIDE SEQUENCE [LARGE SCALE GENOMIC DNA]</scope>
    <source>
        <strain evidence="9 10">D5</strain>
    </source>
</reference>
<dbReference type="GO" id="GO:0004181">
    <property type="term" value="F:metallocarboxypeptidase activity"/>
    <property type="evidence" value="ECO:0007669"/>
    <property type="project" value="InterPro"/>
</dbReference>
<evidence type="ECO:0000256" key="1">
    <source>
        <dbReference type="ARBA" id="ARBA00022670"/>
    </source>
</evidence>
<dbReference type="InterPro" id="IPR011977">
    <property type="entry name" value="Pept_M3B_clade3"/>
</dbReference>
<sequence length="598" mass="67644">MSTATYPETWDLDVFFNGGSESEELKQHLHTYGEKIEVFAKKIEQFQTPASSESSYLVYQHIQEAKGIMMGLGQAGAFASCLEAQDMNDTGAGVIRGKVTSMGADFSAAFQAFQQKLSKTEDQVWDELLEDDGLKEYTFIMTEWREAAKDKLSEAEEGLISALGVDGYHGWGQMYNALVSEMSIEIEVDGEVKTLSVGQANNLRSHEDPKVREDVHQKLEEAWSKNENLFAQTLNHLGGYRLAMYKKRGWDDFMKEPLEYNRMKPETLDAMWGAISKSKDAFVKFLDHKAKLLGLEKMSWAHIGAPISESVKKLSYDEGAAFILKHFKKFGPEMAAFAEKAFEDGWIEAEDRAGKRPGGFCTGFPLSEQSRIFMTYSGSMSNVATLAHELGHAFHTYALRPMDPLNRRYAMNVAETASTFAEMIVSDAAVKEADSKDEQAALLEDKVSRSIAFFMNIHSRFIFEQRFYEERKEGFVTAKRLNELTVEAQKEAYAGAVTDNEPHFWASKLHFHITGVPFYNFPYTFGYLFSLSVYARALEEGTAYEEKYMALLRDTAVMTTEDLAMKHLGEDITTEAFWMKGIELCIQDAEEFVRLTSE</sequence>
<keyword evidence="4 6" id="KW-0862">Zinc</keyword>
<dbReference type="PANTHER" id="PTHR34217">
    <property type="entry name" value="METAL-DEPENDENT CARBOXYPEPTIDASE"/>
    <property type="match status" value="1"/>
</dbReference>
<proteinExistence type="inferred from homology"/>
<dbReference type="Gene3D" id="1.10.1370.20">
    <property type="entry name" value="Oligoendopeptidase f, C-terminal domain"/>
    <property type="match status" value="1"/>
</dbReference>
<dbReference type="OrthoDB" id="9769691at2"/>
<dbReference type="InterPro" id="IPR042088">
    <property type="entry name" value="OligoPept_F_C"/>
</dbReference>
<protein>
    <submittedName>
        <fullName evidence="9">Oligoendopeptidase</fullName>
    </submittedName>
</protein>
<dbReference type="KEGG" id="jeo:JMA_12030"/>
<evidence type="ECO:0000256" key="5">
    <source>
        <dbReference type="ARBA" id="ARBA00023049"/>
    </source>
</evidence>
<feature type="domain" description="Peptidase M3A/M3B catalytic" evidence="7">
    <location>
        <begin position="339"/>
        <end position="563"/>
    </location>
</feature>
<dbReference type="AlphaFoldDB" id="A0A0B5AJJ3"/>
<dbReference type="InterPro" id="IPR013647">
    <property type="entry name" value="OligopepF_N_dom"/>
</dbReference>
<evidence type="ECO:0000259" key="7">
    <source>
        <dbReference type="Pfam" id="PF01432"/>
    </source>
</evidence>
<dbReference type="STRING" id="1508404.JMA_12030"/>
<evidence type="ECO:0000256" key="2">
    <source>
        <dbReference type="ARBA" id="ARBA00022723"/>
    </source>
</evidence>
<dbReference type="Pfam" id="PF01432">
    <property type="entry name" value="Peptidase_M3"/>
    <property type="match status" value="1"/>
</dbReference>
<comment type="cofactor">
    <cofactor evidence="6">
        <name>Zn(2+)</name>
        <dbReference type="ChEBI" id="CHEBI:29105"/>
    </cofactor>
    <text evidence="6">Binds 1 zinc ion.</text>
</comment>
<dbReference type="InterPro" id="IPR034006">
    <property type="entry name" value="M3B_PepF_2"/>
</dbReference>
<keyword evidence="10" id="KW-1185">Reference proteome</keyword>
<keyword evidence="5 6" id="KW-0482">Metalloprotease</keyword>
<dbReference type="SUPFAM" id="SSF55486">
    <property type="entry name" value="Metalloproteases ('zincins'), catalytic domain"/>
    <property type="match status" value="1"/>
</dbReference>
<evidence type="ECO:0000256" key="4">
    <source>
        <dbReference type="ARBA" id="ARBA00022833"/>
    </source>
</evidence>
<evidence type="ECO:0000259" key="8">
    <source>
        <dbReference type="Pfam" id="PF08439"/>
    </source>
</evidence>
<accession>A0A0B5AJJ3</accession>
<evidence type="ECO:0000313" key="9">
    <source>
        <dbReference type="EMBL" id="AJD90520.1"/>
    </source>
</evidence>
<dbReference type="BioCyc" id="JESP1508404:G14D9-10438-MONOMER"/>
<organism evidence="9 10">
    <name type="scientific">Jeotgalibacillus malaysiensis</name>
    <dbReference type="NCBI Taxonomy" id="1508404"/>
    <lineage>
        <taxon>Bacteria</taxon>
        <taxon>Bacillati</taxon>
        <taxon>Bacillota</taxon>
        <taxon>Bacilli</taxon>
        <taxon>Bacillales</taxon>
        <taxon>Caryophanaceae</taxon>
        <taxon>Jeotgalibacillus</taxon>
    </lineage>
</organism>
<dbReference type="HOGENOM" id="CLU_021290_3_1_9"/>
<dbReference type="EMBL" id="CP009416">
    <property type="protein sequence ID" value="AJD90520.1"/>
    <property type="molecule type" value="Genomic_DNA"/>
</dbReference>
<gene>
    <name evidence="9" type="ORF">JMA_12030</name>
</gene>
<dbReference type="InterPro" id="IPR001333">
    <property type="entry name" value="Peptidase_M32_Taq"/>
</dbReference>
<keyword evidence="3 6" id="KW-0378">Hydrolase</keyword>
<dbReference type="CDD" id="cd09607">
    <property type="entry name" value="M3B_PepF"/>
    <property type="match status" value="1"/>
</dbReference>
<dbReference type="GO" id="GO:0046872">
    <property type="term" value="F:metal ion binding"/>
    <property type="evidence" value="ECO:0007669"/>
    <property type="project" value="UniProtKB-UniRule"/>
</dbReference>
<dbReference type="NCBIfam" id="TIGR02290">
    <property type="entry name" value="M3_fam_3"/>
    <property type="match status" value="1"/>
</dbReference>
<name>A0A0B5AJJ3_9BACL</name>